<dbReference type="Gene3D" id="1.10.3450.40">
    <property type="entry name" value="Signal recognition particle, SRP68 subunit, RNA-binding domain"/>
    <property type="match status" value="1"/>
</dbReference>
<dbReference type="AlphaFoldDB" id="A0A7M7MHW9"/>
<evidence type="ECO:0000256" key="11">
    <source>
        <dbReference type="ARBA" id="ARBA00029498"/>
    </source>
</evidence>
<dbReference type="KEGG" id="vde:111251815"/>
<evidence type="ECO:0000313" key="13">
    <source>
        <dbReference type="EnsemblMetazoa" id="XP_022664581"/>
    </source>
</evidence>
<evidence type="ECO:0000313" key="14">
    <source>
        <dbReference type="Proteomes" id="UP000594260"/>
    </source>
</evidence>
<dbReference type="GO" id="GO:0008312">
    <property type="term" value="F:7S RNA binding"/>
    <property type="evidence" value="ECO:0007669"/>
    <property type="project" value="InterPro"/>
</dbReference>
<evidence type="ECO:0000256" key="1">
    <source>
        <dbReference type="ARBA" id="ARBA00004240"/>
    </source>
</evidence>
<dbReference type="GO" id="GO:0005783">
    <property type="term" value="C:endoplasmic reticulum"/>
    <property type="evidence" value="ECO:0007669"/>
    <property type="project" value="UniProtKB-SubCell"/>
</dbReference>
<evidence type="ECO:0000256" key="3">
    <source>
        <dbReference type="ARBA" id="ARBA00004604"/>
    </source>
</evidence>
<keyword evidence="7 12" id="KW-0694">RNA-binding</keyword>
<name>A0A7M7MHW9_VARDE</name>
<comment type="similarity">
    <text evidence="4 12">Belongs to the SRP68 family.</text>
</comment>
<evidence type="ECO:0000256" key="2">
    <source>
        <dbReference type="ARBA" id="ARBA00004496"/>
    </source>
</evidence>
<dbReference type="GeneID" id="111251815"/>
<keyword evidence="5 12" id="KW-0963">Cytoplasm</keyword>
<organism evidence="13 14">
    <name type="scientific">Varroa destructor</name>
    <name type="common">Honeybee mite</name>
    <dbReference type="NCBI Taxonomy" id="109461"/>
    <lineage>
        <taxon>Eukaryota</taxon>
        <taxon>Metazoa</taxon>
        <taxon>Ecdysozoa</taxon>
        <taxon>Arthropoda</taxon>
        <taxon>Chelicerata</taxon>
        <taxon>Arachnida</taxon>
        <taxon>Acari</taxon>
        <taxon>Parasitiformes</taxon>
        <taxon>Mesostigmata</taxon>
        <taxon>Gamasina</taxon>
        <taxon>Dermanyssoidea</taxon>
        <taxon>Varroidae</taxon>
        <taxon>Varroa</taxon>
    </lineage>
</organism>
<dbReference type="OrthoDB" id="10255118at2759"/>
<dbReference type="GO" id="GO:0005786">
    <property type="term" value="C:signal recognition particle, endoplasmic reticulum targeting"/>
    <property type="evidence" value="ECO:0007669"/>
    <property type="project" value="UniProtKB-KW"/>
</dbReference>
<keyword evidence="6" id="KW-0256">Endoplasmic reticulum</keyword>
<dbReference type="RefSeq" id="XP_022664581.1">
    <property type="nucleotide sequence ID" value="XM_022808846.1"/>
</dbReference>
<dbReference type="CDD" id="cd15481">
    <property type="entry name" value="SRP68-RBD"/>
    <property type="match status" value="1"/>
</dbReference>
<dbReference type="PANTHER" id="PTHR12860:SF0">
    <property type="entry name" value="SIGNAL RECOGNITION PARTICLE SUBUNIT SRP68"/>
    <property type="match status" value="1"/>
</dbReference>
<keyword evidence="8 12" id="KW-0733">Signal recognition particle</keyword>
<dbReference type="GO" id="GO:0030942">
    <property type="term" value="F:endoplasmic reticulum signal peptide binding"/>
    <property type="evidence" value="ECO:0007669"/>
    <property type="project" value="InterPro"/>
</dbReference>
<protein>
    <recommendedName>
        <fullName evidence="11 12">Signal recognition particle subunit SRP68</fullName>
        <shortName evidence="12">SRP68</shortName>
    </recommendedName>
</protein>
<evidence type="ECO:0000256" key="4">
    <source>
        <dbReference type="ARBA" id="ARBA00009352"/>
    </source>
</evidence>
<dbReference type="InterPro" id="IPR011990">
    <property type="entry name" value="TPR-like_helical_dom_sf"/>
</dbReference>
<evidence type="ECO:0000256" key="6">
    <source>
        <dbReference type="ARBA" id="ARBA00022824"/>
    </source>
</evidence>
<dbReference type="PANTHER" id="PTHR12860">
    <property type="entry name" value="SIGNAL RECOGNITION PARTICLE 68 KDA PROTEIN"/>
    <property type="match status" value="1"/>
</dbReference>
<keyword evidence="10 12" id="KW-0687">Ribonucleoprotein</keyword>
<evidence type="ECO:0000256" key="9">
    <source>
        <dbReference type="ARBA" id="ARBA00023242"/>
    </source>
</evidence>
<reference evidence="13" key="1">
    <citation type="submission" date="2021-01" db="UniProtKB">
        <authorList>
            <consortium name="EnsemblMetazoa"/>
        </authorList>
    </citation>
    <scope>IDENTIFICATION</scope>
</reference>
<sequence length="576" mass="66752">MVSDEKVVTDDQETVQNEPKIITLKVLRLIKEAQQKHGLRHGDFQRYRGYCSRRIRRLRCALHFLQGTKNRYSSKCVSEELLVKTGDLRYPCIVLMQAERCWGYAMQDRQECTNEPRKKFHMRRRLRKALQYADELSTLCGSSAACDARTKLECQAYAAFMRGTYLFEKDQWKEAMDAYNTAQTIYEKLGSALNEDDRVLYQQRVEEITPNLRYCAYNIGDQSAISDLKKLRREGKGGMDNLDALIAQTRSKQAVTLQEVTWLGKSLPVRHEKVRLLLVFWDECDQELKQCKLADERVAIYERFLMELKDCLQVIKEEVKTQEANKIVETTGLSTLQYLRSFVMYLRLRATVDRNAAMIEMLRAKNNKPRDMVRPYEVILQCLQEMQQLPGVEPDSQFYKDVENEIQLQRAYRAYYISRALTALGKYPEALAMAVRAQEYFSKAKPPADSNAGKLHEDMRKQIEGEMYFVHAQSILGGEATAHEITEEKRDRDPRPLIDRLDEYIEDHDLVSGKNPIQLVNYPPDFEPAPCKPLFFDLAFNHVAFPDLDDEIEARKDTQQGAGLTGLVKGWLGGWK</sequence>
<evidence type="ECO:0000256" key="5">
    <source>
        <dbReference type="ARBA" id="ARBA00022490"/>
    </source>
</evidence>
<dbReference type="Proteomes" id="UP000594260">
    <property type="component" value="Unplaced"/>
</dbReference>
<dbReference type="Pfam" id="PF16969">
    <property type="entry name" value="SRP68"/>
    <property type="match status" value="1"/>
</dbReference>
<dbReference type="SUPFAM" id="SSF48452">
    <property type="entry name" value="TPR-like"/>
    <property type="match status" value="1"/>
</dbReference>
<dbReference type="GO" id="GO:0005829">
    <property type="term" value="C:cytosol"/>
    <property type="evidence" value="ECO:0007669"/>
    <property type="project" value="UniProtKB-ARBA"/>
</dbReference>
<dbReference type="InParanoid" id="A0A7M7MHW9"/>
<keyword evidence="14" id="KW-1185">Reference proteome</keyword>
<dbReference type="EnsemblMetazoa" id="XM_022808846">
    <property type="protein sequence ID" value="XP_022664581"/>
    <property type="gene ID" value="LOC111251815"/>
</dbReference>
<dbReference type="GO" id="GO:0005047">
    <property type="term" value="F:signal recognition particle binding"/>
    <property type="evidence" value="ECO:0007669"/>
    <property type="project" value="InterPro"/>
</dbReference>
<comment type="subcellular location">
    <subcellularLocation>
        <location evidence="2 12">Cytoplasm</location>
    </subcellularLocation>
    <subcellularLocation>
        <location evidence="1">Endoplasmic reticulum</location>
    </subcellularLocation>
    <subcellularLocation>
        <location evidence="3">Nucleus</location>
        <location evidence="3">Nucleolus</location>
    </subcellularLocation>
</comment>
<keyword evidence="9" id="KW-0539">Nucleus</keyword>
<dbReference type="InterPro" id="IPR038253">
    <property type="entry name" value="SRP68_N_sf"/>
</dbReference>
<dbReference type="GO" id="GO:0005730">
    <property type="term" value="C:nucleolus"/>
    <property type="evidence" value="ECO:0007669"/>
    <property type="project" value="UniProtKB-SubCell"/>
</dbReference>
<evidence type="ECO:0000256" key="8">
    <source>
        <dbReference type="ARBA" id="ARBA00023135"/>
    </source>
</evidence>
<dbReference type="OMA" id="DERFIHI"/>
<dbReference type="GO" id="GO:0006614">
    <property type="term" value="P:SRP-dependent cotranslational protein targeting to membrane"/>
    <property type="evidence" value="ECO:0007669"/>
    <property type="project" value="InterPro"/>
</dbReference>
<dbReference type="InterPro" id="IPR026258">
    <property type="entry name" value="SRP68"/>
</dbReference>
<proteinExistence type="inferred from homology"/>
<evidence type="ECO:0000256" key="10">
    <source>
        <dbReference type="ARBA" id="ARBA00023274"/>
    </source>
</evidence>
<dbReference type="FunFam" id="1.10.3450.40:FF:000001">
    <property type="entry name" value="Signal recognition particle subunit SRP68"/>
    <property type="match status" value="1"/>
</dbReference>
<dbReference type="FunCoup" id="A0A7M7MHW9">
    <property type="interactions" value="1946"/>
</dbReference>
<accession>A0A7M7MHW9</accession>
<evidence type="ECO:0000256" key="7">
    <source>
        <dbReference type="ARBA" id="ARBA00022884"/>
    </source>
</evidence>
<comment type="function">
    <text evidence="12">Component of the signal recognition particle (SRP) complex, a ribonucleoprotein complex that mediates the cotranslational targeting of secretory and membrane proteins to the endoplasmic reticulum (ER). The SRP complex interacts with the signal sequence in nascent secretory and membrane proteins and directs them to the membrane of the ER.</text>
</comment>
<dbReference type="PIRSF" id="PIRSF038995">
    <property type="entry name" value="SRP68"/>
    <property type="match status" value="1"/>
</dbReference>
<dbReference type="CTD" id="6730"/>
<evidence type="ECO:0000256" key="12">
    <source>
        <dbReference type="PIRNR" id="PIRNR038995"/>
    </source>
</evidence>
<dbReference type="InterPro" id="IPR034652">
    <property type="entry name" value="SRP68-RBD"/>
</dbReference>